<sequence length="111" mass="12388">MGGCSPDHTDCACCGTSILTCDNPRPTHFCKNNERIRRYDSGQEIKFDLCGDCYFNDDQDPSVDRKIAQLQQKANKKEALDAVKALVRIKGVDRAELLGWIDARGRRLAVG</sequence>
<keyword evidence="2" id="KW-1185">Reference proteome</keyword>
<gene>
    <name evidence="1" type="ORF">HK097_005119</name>
</gene>
<reference evidence="1" key="1">
    <citation type="submission" date="2020-05" db="EMBL/GenBank/DDBJ databases">
        <title>Phylogenomic resolution of chytrid fungi.</title>
        <authorList>
            <person name="Stajich J.E."/>
            <person name="Amses K."/>
            <person name="Simmons R."/>
            <person name="Seto K."/>
            <person name="Myers J."/>
            <person name="Bonds A."/>
            <person name="Quandt C.A."/>
            <person name="Barry K."/>
            <person name="Liu P."/>
            <person name="Grigoriev I."/>
            <person name="Longcore J.E."/>
            <person name="James T.Y."/>
        </authorList>
    </citation>
    <scope>NUCLEOTIDE SEQUENCE</scope>
    <source>
        <strain evidence="1">JEL0318</strain>
    </source>
</reference>
<dbReference type="EMBL" id="JADGJD010000240">
    <property type="protein sequence ID" value="KAJ3053085.1"/>
    <property type="molecule type" value="Genomic_DNA"/>
</dbReference>
<name>A0AAD5SLL3_9FUNG</name>
<dbReference type="Proteomes" id="UP001212841">
    <property type="component" value="Unassembled WGS sequence"/>
</dbReference>
<proteinExistence type="predicted"/>
<evidence type="ECO:0000313" key="1">
    <source>
        <dbReference type="EMBL" id="KAJ3053085.1"/>
    </source>
</evidence>
<evidence type="ECO:0000313" key="2">
    <source>
        <dbReference type="Proteomes" id="UP001212841"/>
    </source>
</evidence>
<feature type="non-terminal residue" evidence="1">
    <location>
        <position position="111"/>
    </location>
</feature>
<accession>A0AAD5SLL3</accession>
<organism evidence="1 2">
    <name type="scientific">Rhizophlyctis rosea</name>
    <dbReference type="NCBI Taxonomy" id="64517"/>
    <lineage>
        <taxon>Eukaryota</taxon>
        <taxon>Fungi</taxon>
        <taxon>Fungi incertae sedis</taxon>
        <taxon>Chytridiomycota</taxon>
        <taxon>Chytridiomycota incertae sedis</taxon>
        <taxon>Chytridiomycetes</taxon>
        <taxon>Rhizophlyctidales</taxon>
        <taxon>Rhizophlyctidaceae</taxon>
        <taxon>Rhizophlyctis</taxon>
    </lineage>
</organism>
<comment type="caution">
    <text evidence="1">The sequence shown here is derived from an EMBL/GenBank/DDBJ whole genome shotgun (WGS) entry which is preliminary data.</text>
</comment>
<protein>
    <submittedName>
        <fullName evidence="1">Uncharacterized protein</fullName>
    </submittedName>
</protein>
<dbReference type="AlphaFoldDB" id="A0AAD5SLL3"/>